<feature type="compositionally biased region" description="Low complexity" evidence="1">
    <location>
        <begin position="156"/>
        <end position="165"/>
    </location>
</feature>
<feature type="compositionally biased region" description="Polar residues" evidence="1">
    <location>
        <begin position="20"/>
        <end position="33"/>
    </location>
</feature>
<dbReference type="GeneID" id="20676425"/>
<accession>W4K0M1</accession>
<keyword evidence="2" id="KW-0812">Transmembrane</keyword>
<evidence type="ECO:0000313" key="3">
    <source>
        <dbReference type="EMBL" id="ETW79368.1"/>
    </source>
</evidence>
<feature type="transmembrane region" description="Helical" evidence="2">
    <location>
        <begin position="398"/>
        <end position="419"/>
    </location>
</feature>
<reference evidence="3 4" key="1">
    <citation type="journal article" date="2012" name="New Phytol.">
        <title>Insight into trade-off between wood decay and parasitism from the genome of a fungal forest pathogen.</title>
        <authorList>
            <person name="Olson A."/>
            <person name="Aerts A."/>
            <person name="Asiegbu F."/>
            <person name="Belbahri L."/>
            <person name="Bouzid O."/>
            <person name="Broberg A."/>
            <person name="Canback B."/>
            <person name="Coutinho P.M."/>
            <person name="Cullen D."/>
            <person name="Dalman K."/>
            <person name="Deflorio G."/>
            <person name="van Diepen L.T."/>
            <person name="Dunand C."/>
            <person name="Duplessis S."/>
            <person name="Durling M."/>
            <person name="Gonthier P."/>
            <person name="Grimwood J."/>
            <person name="Fossdal C.G."/>
            <person name="Hansson D."/>
            <person name="Henrissat B."/>
            <person name="Hietala A."/>
            <person name="Himmelstrand K."/>
            <person name="Hoffmeister D."/>
            <person name="Hogberg N."/>
            <person name="James T.Y."/>
            <person name="Karlsson M."/>
            <person name="Kohler A."/>
            <person name="Kues U."/>
            <person name="Lee Y.H."/>
            <person name="Lin Y.C."/>
            <person name="Lind M."/>
            <person name="Lindquist E."/>
            <person name="Lombard V."/>
            <person name="Lucas S."/>
            <person name="Lunden K."/>
            <person name="Morin E."/>
            <person name="Murat C."/>
            <person name="Park J."/>
            <person name="Raffaello T."/>
            <person name="Rouze P."/>
            <person name="Salamov A."/>
            <person name="Schmutz J."/>
            <person name="Solheim H."/>
            <person name="Stahlberg J."/>
            <person name="Velez H."/>
            <person name="de Vries R.P."/>
            <person name="Wiebenga A."/>
            <person name="Woodward S."/>
            <person name="Yakovlev I."/>
            <person name="Garbelotto M."/>
            <person name="Martin F."/>
            <person name="Grigoriev I.V."/>
            <person name="Stenlid J."/>
        </authorList>
    </citation>
    <scope>NUCLEOTIDE SEQUENCE [LARGE SCALE GENOMIC DNA]</scope>
    <source>
        <strain evidence="3 4">TC 32-1</strain>
    </source>
</reference>
<dbReference type="HOGENOM" id="CLU_487489_0_0_1"/>
<dbReference type="RefSeq" id="XP_009549602.1">
    <property type="nucleotide sequence ID" value="XM_009551307.1"/>
</dbReference>
<feature type="compositionally biased region" description="Basic residues" evidence="1">
    <location>
        <begin position="109"/>
        <end position="118"/>
    </location>
</feature>
<dbReference type="EMBL" id="KI925461">
    <property type="protein sequence ID" value="ETW79368.1"/>
    <property type="molecule type" value="Genomic_DNA"/>
</dbReference>
<keyword evidence="2" id="KW-0472">Membrane</keyword>
<dbReference type="KEGG" id="hir:HETIRDRAFT_453796"/>
<feature type="compositionally biased region" description="Basic and acidic residues" evidence="1">
    <location>
        <begin position="1"/>
        <end position="17"/>
    </location>
</feature>
<dbReference type="InParanoid" id="W4K0M1"/>
<feature type="region of interest" description="Disordered" evidence="1">
    <location>
        <begin position="236"/>
        <end position="261"/>
    </location>
</feature>
<name>W4K0M1_HETIT</name>
<dbReference type="AlphaFoldDB" id="W4K0M1"/>
<feature type="compositionally biased region" description="Low complexity" evidence="1">
    <location>
        <begin position="177"/>
        <end position="186"/>
    </location>
</feature>
<feature type="region of interest" description="Disordered" evidence="1">
    <location>
        <begin position="154"/>
        <end position="187"/>
    </location>
</feature>
<feature type="region of interest" description="Disordered" evidence="1">
    <location>
        <begin position="365"/>
        <end position="384"/>
    </location>
</feature>
<keyword evidence="4" id="KW-1185">Reference proteome</keyword>
<proteinExistence type="predicted"/>
<evidence type="ECO:0000313" key="4">
    <source>
        <dbReference type="Proteomes" id="UP000030671"/>
    </source>
</evidence>
<evidence type="ECO:0000256" key="2">
    <source>
        <dbReference type="SAM" id="Phobius"/>
    </source>
</evidence>
<feature type="compositionally biased region" description="Pro residues" evidence="1">
    <location>
        <begin position="53"/>
        <end position="64"/>
    </location>
</feature>
<keyword evidence="2" id="KW-1133">Transmembrane helix</keyword>
<organism evidence="3 4">
    <name type="scientific">Heterobasidion irregulare (strain TC 32-1)</name>
    <dbReference type="NCBI Taxonomy" id="747525"/>
    <lineage>
        <taxon>Eukaryota</taxon>
        <taxon>Fungi</taxon>
        <taxon>Dikarya</taxon>
        <taxon>Basidiomycota</taxon>
        <taxon>Agaricomycotina</taxon>
        <taxon>Agaricomycetes</taxon>
        <taxon>Russulales</taxon>
        <taxon>Bondarzewiaceae</taxon>
        <taxon>Heterobasidion</taxon>
        <taxon>Heterobasidion annosum species complex</taxon>
    </lineage>
</organism>
<gene>
    <name evidence="3" type="ORF">HETIRDRAFT_453796</name>
</gene>
<sequence>MVMGRADEAQGEGEKKGPRPSQQARSFSLQSPLPDTRRSAGRSPPRPRRITPTGPPSQSPPAPSAAPRISVPQSGRVHLIKTTLSRTRPRTAAPASETPAPTVPATPPRPRHGRHTPRPRPLPRTGPWPILVRSSIAPHQAFAHRLPPAQARASFLLPSSDPDPSALRTLDHPHPSPQSTSPPSDQILPLRFHLIPPVIAFAFSGLAPSLPSLPASRPPFYSILSSAAHPVVASPPYPPAPVPQQLPPATPSDPAPAPSPPAADLPHLFIVIHSPSYLSSSARPAATRAMYNQGPRSQQRPCSQPDRHTPPDPIIHTYIHTYTCPIRPRLRPRRPIQGLDPFVQSNVSPPCLRTRVPAPTFCTRAQRRASPAPSHSREPLAQVRSASLQTRFPRRRSAIIIIIIIIITLLFVIIVAITIRSISVAHTLAGRDRHAPRSRTHRRPAPVYASTVASRRVAMHSTRNELEGSLPASYLRVARCRPLSISRFRIPHSTFRVPFSVSIILAARSRPVTHRTSLRSALVSLMPSAGQASPVCPSALPSAPRLLARPLVRGAASGV</sequence>
<protein>
    <submittedName>
        <fullName evidence="3">Uncharacterized protein</fullName>
    </submittedName>
</protein>
<dbReference type="Proteomes" id="UP000030671">
    <property type="component" value="Unassembled WGS sequence"/>
</dbReference>
<feature type="region of interest" description="Disordered" evidence="1">
    <location>
        <begin position="1"/>
        <end position="131"/>
    </location>
</feature>
<evidence type="ECO:0000256" key="1">
    <source>
        <dbReference type="SAM" id="MobiDB-lite"/>
    </source>
</evidence>
<feature type="region of interest" description="Disordered" evidence="1">
    <location>
        <begin position="293"/>
        <end position="314"/>
    </location>
</feature>
<feature type="compositionally biased region" description="Low complexity" evidence="1">
    <location>
        <begin position="90"/>
        <end position="100"/>
    </location>
</feature>